<evidence type="ECO:0000313" key="3">
    <source>
        <dbReference type="Proteomes" id="UP000324222"/>
    </source>
</evidence>
<sequence>MVDRSLYWLLILIQVQENSGKSAKREQKTGRKNKRLTEIPKTPTRPPHPKKKSLRDN</sequence>
<evidence type="ECO:0000313" key="2">
    <source>
        <dbReference type="EMBL" id="MPC91859.1"/>
    </source>
</evidence>
<accession>A0A5B7JAL8</accession>
<name>A0A5B7JAL8_PORTR</name>
<gene>
    <name evidence="2" type="ORF">E2C01_086920</name>
</gene>
<feature type="region of interest" description="Disordered" evidence="1">
    <location>
        <begin position="18"/>
        <end position="57"/>
    </location>
</feature>
<keyword evidence="3" id="KW-1185">Reference proteome</keyword>
<comment type="caution">
    <text evidence="2">The sequence shown here is derived from an EMBL/GenBank/DDBJ whole genome shotgun (WGS) entry which is preliminary data.</text>
</comment>
<dbReference type="AlphaFoldDB" id="A0A5B7JAL8"/>
<dbReference type="EMBL" id="VSRR010089233">
    <property type="protein sequence ID" value="MPC91859.1"/>
    <property type="molecule type" value="Genomic_DNA"/>
</dbReference>
<organism evidence="2 3">
    <name type="scientific">Portunus trituberculatus</name>
    <name type="common">Swimming crab</name>
    <name type="synonym">Neptunus trituberculatus</name>
    <dbReference type="NCBI Taxonomy" id="210409"/>
    <lineage>
        <taxon>Eukaryota</taxon>
        <taxon>Metazoa</taxon>
        <taxon>Ecdysozoa</taxon>
        <taxon>Arthropoda</taxon>
        <taxon>Crustacea</taxon>
        <taxon>Multicrustacea</taxon>
        <taxon>Malacostraca</taxon>
        <taxon>Eumalacostraca</taxon>
        <taxon>Eucarida</taxon>
        <taxon>Decapoda</taxon>
        <taxon>Pleocyemata</taxon>
        <taxon>Brachyura</taxon>
        <taxon>Eubrachyura</taxon>
        <taxon>Portunoidea</taxon>
        <taxon>Portunidae</taxon>
        <taxon>Portuninae</taxon>
        <taxon>Portunus</taxon>
    </lineage>
</organism>
<reference evidence="2 3" key="1">
    <citation type="submission" date="2019-05" db="EMBL/GenBank/DDBJ databases">
        <title>Another draft genome of Portunus trituberculatus and its Hox gene families provides insights of decapod evolution.</title>
        <authorList>
            <person name="Jeong J.-H."/>
            <person name="Song I."/>
            <person name="Kim S."/>
            <person name="Choi T."/>
            <person name="Kim D."/>
            <person name="Ryu S."/>
            <person name="Kim W."/>
        </authorList>
    </citation>
    <scope>NUCLEOTIDE SEQUENCE [LARGE SCALE GENOMIC DNA]</scope>
    <source>
        <tissue evidence="2">Muscle</tissue>
    </source>
</reference>
<proteinExistence type="predicted"/>
<dbReference type="Proteomes" id="UP000324222">
    <property type="component" value="Unassembled WGS sequence"/>
</dbReference>
<evidence type="ECO:0000256" key="1">
    <source>
        <dbReference type="SAM" id="MobiDB-lite"/>
    </source>
</evidence>
<feature type="compositionally biased region" description="Basic residues" evidence="1">
    <location>
        <begin position="47"/>
        <end position="57"/>
    </location>
</feature>
<protein>
    <submittedName>
        <fullName evidence="2">Uncharacterized protein</fullName>
    </submittedName>
</protein>